<comment type="caution">
    <text evidence="1">The sequence shown here is derived from an EMBL/GenBank/DDBJ whole genome shotgun (WGS) entry which is preliminary data.</text>
</comment>
<organism evidence="1 2">
    <name type="scientific">Streptantibioticus silvisoli</name>
    <dbReference type="NCBI Taxonomy" id="2705255"/>
    <lineage>
        <taxon>Bacteria</taxon>
        <taxon>Bacillati</taxon>
        <taxon>Actinomycetota</taxon>
        <taxon>Actinomycetes</taxon>
        <taxon>Kitasatosporales</taxon>
        <taxon>Streptomycetaceae</taxon>
        <taxon>Streptantibioticus</taxon>
    </lineage>
</organism>
<evidence type="ECO:0000313" key="2">
    <source>
        <dbReference type="Proteomes" id="UP001156398"/>
    </source>
</evidence>
<name>A0ABT6W8R3_9ACTN</name>
<accession>A0ABT6W8R3</accession>
<dbReference type="RefSeq" id="WP_271323553.1">
    <property type="nucleotide sequence ID" value="NZ_JAAGKO020000075.1"/>
</dbReference>
<proteinExistence type="predicted"/>
<reference evidence="1 2" key="1">
    <citation type="submission" date="2023-05" db="EMBL/GenBank/DDBJ databases">
        <title>Streptantibioticus silvisoli sp. nov., acidotolerant actinomycetes 1 from pine litter.</title>
        <authorList>
            <person name="Swiecimska M."/>
            <person name="Golinska P."/>
            <person name="Sangal V."/>
            <person name="Wachnowicz B."/>
            <person name="Goodfellow M."/>
        </authorList>
    </citation>
    <scope>NUCLEOTIDE SEQUENCE [LARGE SCALE GENOMIC DNA]</scope>
    <source>
        <strain evidence="1 2">SL54</strain>
    </source>
</reference>
<evidence type="ECO:0000313" key="1">
    <source>
        <dbReference type="EMBL" id="MDI5967152.1"/>
    </source>
</evidence>
<dbReference type="EMBL" id="JAAGKO020000075">
    <property type="protein sequence ID" value="MDI5967152.1"/>
    <property type="molecule type" value="Genomic_DNA"/>
</dbReference>
<gene>
    <name evidence="1" type="ORF">POF43_031260</name>
</gene>
<keyword evidence="2" id="KW-1185">Reference proteome</keyword>
<sequence>MKPPADGRQARVLGAALRNWASHTADPGPPAVRLQIRQPPDWSYVNAVDLTDDQYQRLLAFLRDDLTAYQPEPQPSPGSATRAFDGYLAELRVAGHTRLTAAELLDAAPRVGRSRTWIAQHVTHLIDTGQLRETRRPGVFRI</sequence>
<dbReference type="Proteomes" id="UP001156398">
    <property type="component" value="Unassembled WGS sequence"/>
</dbReference>
<protein>
    <submittedName>
        <fullName evidence="1">Uncharacterized protein</fullName>
    </submittedName>
</protein>